<feature type="domain" description="DUF6434" evidence="1">
    <location>
        <begin position="74"/>
        <end position="132"/>
    </location>
</feature>
<dbReference type="EMBL" id="JALIEA010000006">
    <property type="protein sequence ID" value="MCJ7857266.1"/>
    <property type="molecule type" value="Genomic_DNA"/>
</dbReference>
<protein>
    <submittedName>
        <fullName evidence="2">SAP domain-containing protein</fullName>
    </submittedName>
</protein>
<evidence type="ECO:0000313" key="2">
    <source>
        <dbReference type="EMBL" id="MCJ7857266.1"/>
    </source>
</evidence>
<name>A0A9X1WLP7_9CORY</name>
<sequence length="185" mass="20507">MDDSARPTLDASLSGAEFRRWYWLKDELADAARALGIRSTGSKDILSARIAAALDGAPFTEPTSTRRPSTPQLSGPLTAATVIPAGQRCSQPVRAWFVEQVGTSFRFDAAMRGFFSRTDGTQTLQDALDHYRATRDPAPTDIDAQFEYNRFTRAWHQANLTGSRRELSAAWQAYRSLPVDERGHA</sequence>
<dbReference type="RefSeq" id="WP_244803013.1">
    <property type="nucleotide sequence ID" value="NZ_JALIEA010000006.1"/>
</dbReference>
<evidence type="ECO:0000259" key="1">
    <source>
        <dbReference type="Pfam" id="PF20026"/>
    </source>
</evidence>
<gene>
    <name evidence="2" type="ORF">MUN33_00825</name>
</gene>
<dbReference type="InterPro" id="IPR045492">
    <property type="entry name" value="DUF6434"/>
</dbReference>
<dbReference type="AlphaFoldDB" id="A0A9X1WLP7"/>
<dbReference type="Pfam" id="PF18953">
    <property type="entry name" value="SAP_new25"/>
    <property type="match status" value="1"/>
</dbReference>
<evidence type="ECO:0000313" key="3">
    <source>
        <dbReference type="Proteomes" id="UP001139207"/>
    </source>
</evidence>
<organism evidence="2 3">
    <name type="scientific">Corynebacterium kalidii</name>
    <dbReference type="NCBI Taxonomy" id="2931982"/>
    <lineage>
        <taxon>Bacteria</taxon>
        <taxon>Bacillati</taxon>
        <taxon>Actinomycetota</taxon>
        <taxon>Actinomycetes</taxon>
        <taxon>Mycobacteriales</taxon>
        <taxon>Corynebacteriaceae</taxon>
        <taxon>Corynebacterium</taxon>
    </lineage>
</organism>
<dbReference type="Pfam" id="PF20026">
    <property type="entry name" value="DUF6434"/>
    <property type="match status" value="1"/>
</dbReference>
<comment type="caution">
    <text evidence="2">The sequence shown here is derived from an EMBL/GenBank/DDBJ whole genome shotgun (WGS) entry which is preliminary data.</text>
</comment>
<dbReference type="Proteomes" id="UP001139207">
    <property type="component" value="Unassembled WGS sequence"/>
</dbReference>
<accession>A0A9X1WLP7</accession>
<reference evidence="2" key="1">
    <citation type="submission" date="2022-04" db="EMBL/GenBank/DDBJ databases">
        <title>Corynebacterium kalidii LD5P10.</title>
        <authorList>
            <person name="Sun J.Q."/>
        </authorList>
    </citation>
    <scope>NUCLEOTIDE SEQUENCE</scope>
    <source>
        <strain evidence="2">LD5P10</strain>
    </source>
</reference>
<proteinExistence type="predicted"/>
<keyword evidence="3" id="KW-1185">Reference proteome</keyword>